<dbReference type="PANTHER" id="PTHR14226">
    <property type="entry name" value="NEUROPATHY TARGET ESTERASE/SWISS CHEESE D.MELANOGASTER"/>
    <property type="match status" value="1"/>
</dbReference>
<dbReference type="GO" id="GO:0016042">
    <property type="term" value="P:lipid catabolic process"/>
    <property type="evidence" value="ECO:0007669"/>
    <property type="project" value="UniProtKB-UniRule"/>
</dbReference>
<dbReference type="RefSeq" id="WP_073026261.1">
    <property type="nucleotide sequence ID" value="NZ_FQZS01000014.1"/>
</dbReference>
<dbReference type="STRING" id="1122184.SAMN02745176_02217"/>
<dbReference type="CDD" id="cd07205">
    <property type="entry name" value="Pat_PNPLA6_PNPLA7_NTE1_like"/>
    <property type="match status" value="1"/>
</dbReference>
<dbReference type="Proteomes" id="UP000184442">
    <property type="component" value="Unassembled WGS sequence"/>
</dbReference>
<feature type="short sequence motif" description="DGA/G" evidence="4">
    <location>
        <begin position="154"/>
        <end position="156"/>
    </location>
</feature>
<keyword evidence="7" id="KW-1185">Reference proteome</keyword>
<evidence type="ECO:0000256" key="3">
    <source>
        <dbReference type="ARBA" id="ARBA00023098"/>
    </source>
</evidence>
<feature type="short sequence motif" description="GXSXG" evidence="4">
    <location>
        <begin position="40"/>
        <end position="44"/>
    </location>
</feature>
<keyword evidence="2 4" id="KW-0442">Lipid degradation</keyword>
<dbReference type="SUPFAM" id="SSF52151">
    <property type="entry name" value="FabD/lysophospholipase-like"/>
    <property type="match status" value="1"/>
</dbReference>
<evidence type="ECO:0000256" key="2">
    <source>
        <dbReference type="ARBA" id="ARBA00022963"/>
    </source>
</evidence>
<dbReference type="OrthoDB" id="9770965at2"/>
<evidence type="ECO:0000256" key="1">
    <source>
        <dbReference type="ARBA" id="ARBA00022801"/>
    </source>
</evidence>
<protein>
    <submittedName>
        <fullName evidence="6">NTE family protein</fullName>
    </submittedName>
</protein>
<evidence type="ECO:0000259" key="5">
    <source>
        <dbReference type="PROSITE" id="PS51635"/>
    </source>
</evidence>
<gene>
    <name evidence="6" type="ORF">SAMN02745176_02217</name>
</gene>
<keyword evidence="3 4" id="KW-0443">Lipid metabolism</keyword>
<dbReference type="PROSITE" id="PS51635">
    <property type="entry name" value="PNPLA"/>
    <property type="match status" value="1"/>
</dbReference>
<dbReference type="GO" id="GO:0016787">
    <property type="term" value="F:hydrolase activity"/>
    <property type="evidence" value="ECO:0007669"/>
    <property type="project" value="UniProtKB-UniRule"/>
</dbReference>
<comment type="caution">
    <text evidence="4">Lacks conserved residue(s) required for the propagation of feature annotation.</text>
</comment>
<organism evidence="6 7">
    <name type="scientific">Lutispora thermophila DSM 19022</name>
    <dbReference type="NCBI Taxonomy" id="1122184"/>
    <lineage>
        <taxon>Bacteria</taxon>
        <taxon>Bacillati</taxon>
        <taxon>Bacillota</taxon>
        <taxon>Clostridia</taxon>
        <taxon>Lutisporales</taxon>
        <taxon>Lutisporaceae</taxon>
        <taxon>Lutispora</taxon>
    </lineage>
</organism>
<dbReference type="AlphaFoldDB" id="A0A1M6G4A6"/>
<proteinExistence type="predicted"/>
<dbReference type="PANTHER" id="PTHR14226:SF76">
    <property type="entry name" value="NTE FAMILY PROTEIN RSSA"/>
    <property type="match status" value="1"/>
</dbReference>
<reference evidence="6 7" key="1">
    <citation type="submission" date="2016-11" db="EMBL/GenBank/DDBJ databases">
        <authorList>
            <person name="Jaros S."/>
            <person name="Januszkiewicz K."/>
            <person name="Wedrychowicz H."/>
        </authorList>
    </citation>
    <scope>NUCLEOTIDE SEQUENCE [LARGE SCALE GENOMIC DNA]</scope>
    <source>
        <strain evidence="6 7">DSM 19022</strain>
    </source>
</reference>
<name>A0A1M6G4A6_9FIRM</name>
<keyword evidence="1 4" id="KW-0378">Hydrolase</keyword>
<sequence length="263" mass="28806">MLKEPKIGLALGSGASKGLAHMGVLKILEENNIKPCCIAGSSIGAIIGALYACGIDLDIMIKLAKNMKADLWMDPAVSKKGILTGKKAEELFRILTRNMNIEDADIPIRIVATDLTYSKRYVFDKGPLWKAIRASTSIPGIFCPVEIDDMVLVDGGVVERVPANIVKDMGADIIIAVDVCKDQSIFKPKNIFDIIMQSIETMENTILENKLTDDYIVISPVIKNVNPLDFTNVELCVEEGKKAALEAMTKINKAIKEYYNKSA</sequence>
<evidence type="ECO:0000313" key="6">
    <source>
        <dbReference type="EMBL" id="SHJ04734.1"/>
    </source>
</evidence>
<dbReference type="InterPro" id="IPR002641">
    <property type="entry name" value="PNPLA_dom"/>
</dbReference>
<dbReference type="Gene3D" id="3.40.1090.10">
    <property type="entry name" value="Cytosolic phospholipase A2 catalytic domain"/>
    <property type="match status" value="1"/>
</dbReference>
<accession>A0A1M6G4A6</accession>
<feature type="active site" description="Proton acceptor" evidence="4">
    <location>
        <position position="154"/>
    </location>
</feature>
<dbReference type="InterPro" id="IPR016035">
    <property type="entry name" value="Acyl_Trfase/lysoPLipase"/>
</dbReference>
<evidence type="ECO:0000256" key="4">
    <source>
        <dbReference type="PROSITE-ProRule" id="PRU01161"/>
    </source>
</evidence>
<dbReference type="EMBL" id="FQZS01000014">
    <property type="protein sequence ID" value="SHJ04734.1"/>
    <property type="molecule type" value="Genomic_DNA"/>
</dbReference>
<feature type="domain" description="PNPLA" evidence="5">
    <location>
        <begin position="9"/>
        <end position="167"/>
    </location>
</feature>
<dbReference type="Pfam" id="PF01734">
    <property type="entry name" value="Patatin"/>
    <property type="match status" value="1"/>
</dbReference>
<feature type="active site" description="Nucleophile" evidence="4">
    <location>
        <position position="42"/>
    </location>
</feature>
<evidence type="ECO:0000313" key="7">
    <source>
        <dbReference type="Proteomes" id="UP000184442"/>
    </source>
</evidence>
<dbReference type="InterPro" id="IPR050301">
    <property type="entry name" value="NTE"/>
</dbReference>